<reference evidence="2" key="1">
    <citation type="submission" date="2021-04" db="EMBL/GenBank/DDBJ databases">
        <title>Phylogenetic analysis of Acidobacteriaceae.</title>
        <authorList>
            <person name="Qiu L."/>
            <person name="Zhang Q."/>
        </authorList>
    </citation>
    <scope>NUCLEOTIDE SEQUENCE</scope>
    <source>
        <strain evidence="2">DSM 25168</strain>
    </source>
</reference>
<feature type="transmembrane region" description="Helical" evidence="1">
    <location>
        <begin position="310"/>
        <end position="331"/>
    </location>
</feature>
<feature type="transmembrane region" description="Helical" evidence="1">
    <location>
        <begin position="269"/>
        <end position="290"/>
    </location>
</feature>
<evidence type="ECO:0000313" key="2">
    <source>
        <dbReference type="EMBL" id="UWZ84750.1"/>
    </source>
</evidence>
<evidence type="ECO:0000256" key="1">
    <source>
        <dbReference type="SAM" id="Phobius"/>
    </source>
</evidence>
<protein>
    <submittedName>
        <fullName evidence="2">Uncharacterized protein</fullName>
    </submittedName>
</protein>
<keyword evidence="1" id="KW-0472">Membrane</keyword>
<keyword evidence="1" id="KW-1133">Transmembrane helix</keyword>
<dbReference type="Proteomes" id="UP001059380">
    <property type="component" value="Chromosome"/>
</dbReference>
<dbReference type="EMBL" id="CP093313">
    <property type="protein sequence ID" value="UWZ84750.1"/>
    <property type="molecule type" value="Genomic_DNA"/>
</dbReference>
<feature type="transmembrane region" description="Helical" evidence="1">
    <location>
        <begin position="86"/>
        <end position="105"/>
    </location>
</feature>
<proteinExistence type="predicted"/>
<keyword evidence="1" id="KW-0812">Transmembrane</keyword>
<name>A0A9J7BV09_9BACT</name>
<sequence>MDNVMDLFERYLQAVGRYLPWERQADIVAELRANLESQREEREAGLGRPLTEGEMIDWLKELGPPMQMASRYQAPRYLIGPTVFPMYLYILRLATMWATVAYAIATAVRMIVETHSFDWVAQQVFKYPGFLIVVAAWITGAFVVLELVSERWPEKCPAIFAAGPQWSPSTLPPLEKQEASTGKPRSFGGAVAEFLFEIAVLGWLLLIPNYPVVLLGPGAVILEHSPVRLAPITITFFWAIVAFNAIQIAVHGYNLLSGTWRRRHPIQKLFFKALGIVPIAILVAAPSHIYLELNPAEASRLPAGFDFDKLNQALFTGAEVLVFIVAIQFVWELWKAMRKEKGEPFQALV</sequence>
<dbReference type="KEGG" id="orp:MOP44_02160"/>
<organism evidence="2 3">
    <name type="scientific">Occallatibacter riparius</name>
    <dbReference type="NCBI Taxonomy" id="1002689"/>
    <lineage>
        <taxon>Bacteria</taxon>
        <taxon>Pseudomonadati</taxon>
        <taxon>Acidobacteriota</taxon>
        <taxon>Terriglobia</taxon>
        <taxon>Terriglobales</taxon>
        <taxon>Acidobacteriaceae</taxon>
        <taxon>Occallatibacter</taxon>
    </lineage>
</organism>
<dbReference type="RefSeq" id="WP_260794256.1">
    <property type="nucleotide sequence ID" value="NZ_CP093313.1"/>
</dbReference>
<accession>A0A9J7BV09</accession>
<keyword evidence="3" id="KW-1185">Reference proteome</keyword>
<dbReference type="AlphaFoldDB" id="A0A9J7BV09"/>
<evidence type="ECO:0000313" key="3">
    <source>
        <dbReference type="Proteomes" id="UP001059380"/>
    </source>
</evidence>
<feature type="transmembrane region" description="Helical" evidence="1">
    <location>
        <begin position="125"/>
        <end position="145"/>
    </location>
</feature>
<feature type="transmembrane region" description="Helical" evidence="1">
    <location>
        <begin position="227"/>
        <end position="248"/>
    </location>
</feature>
<gene>
    <name evidence="2" type="ORF">MOP44_02160</name>
</gene>